<organism evidence="2 3">
    <name type="scientific">Sulfoacidibacillus thermotolerans</name>
    <name type="common">Acidibacillus sulfuroxidans</name>
    <dbReference type="NCBI Taxonomy" id="1765684"/>
    <lineage>
        <taxon>Bacteria</taxon>
        <taxon>Bacillati</taxon>
        <taxon>Bacillota</taxon>
        <taxon>Bacilli</taxon>
        <taxon>Bacillales</taxon>
        <taxon>Alicyclobacillaceae</taxon>
        <taxon>Sulfoacidibacillus</taxon>
    </lineage>
</organism>
<reference evidence="2 3" key="1">
    <citation type="submission" date="2016-11" db="EMBL/GenBank/DDBJ databases">
        <title>Comparative genomics of Acidibacillus ferroxidans species.</title>
        <authorList>
            <person name="Oliveira G."/>
            <person name="Nunes G."/>
            <person name="Oliveira R."/>
            <person name="Araujo F."/>
            <person name="Salim A."/>
            <person name="Scholte L."/>
            <person name="Morais D."/>
            <person name="Nancucheo I."/>
            <person name="Johnson D.B."/>
            <person name="Grail B."/>
            <person name="Bittencourt J."/>
            <person name="Valadares R."/>
        </authorList>
    </citation>
    <scope>NUCLEOTIDE SEQUENCE [LARGE SCALE GENOMIC DNA]</scope>
    <source>
        <strain evidence="2 3">Y002</strain>
    </source>
</reference>
<dbReference type="EMBL" id="MPDK01000005">
    <property type="protein sequence ID" value="PWI58157.1"/>
    <property type="molecule type" value="Genomic_DNA"/>
</dbReference>
<dbReference type="RefSeq" id="WP_109429943.1">
    <property type="nucleotide sequence ID" value="NZ_MPDK01000005.1"/>
</dbReference>
<dbReference type="PIRSF" id="PIRSF010606">
    <property type="entry name" value="Spore_coat_CotJB"/>
    <property type="match status" value="1"/>
</dbReference>
<feature type="domain" description="Protein CotJB" evidence="1">
    <location>
        <begin position="11"/>
        <end position="86"/>
    </location>
</feature>
<accession>A0A2U3DA41</accession>
<evidence type="ECO:0000313" key="2">
    <source>
        <dbReference type="EMBL" id="PWI58157.1"/>
    </source>
</evidence>
<comment type="caution">
    <text evidence="2">The sequence shown here is derived from an EMBL/GenBank/DDBJ whole genome shotgun (WGS) entry which is preliminary data.</text>
</comment>
<keyword evidence="2" id="KW-0946">Virion</keyword>
<evidence type="ECO:0000259" key="1">
    <source>
        <dbReference type="Pfam" id="PF12652"/>
    </source>
</evidence>
<dbReference type="Pfam" id="PF12652">
    <property type="entry name" value="CotJB"/>
    <property type="match status" value="1"/>
</dbReference>
<proteinExistence type="predicted"/>
<protein>
    <submittedName>
        <fullName evidence="2">Spore coat protein CotJB</fullName>
    </submittedName>
</protein>
<evidence type="ECO:0000313" key="3">
    <source>
        <dbReference type="Proteomes" id="UP000245380"/>
    </source>
</evidence>
<dbReference type="InterPro" id="IPR016571">
    <property type="entry name" value="Spore_coat_assembly_CotJB"/>
</dbReference>
<keyword evidence="3" id="KW-1185">Reference proteome</keyword>
<dbReference type="Proteomes" id="UP000245380">
    <property type="component" value="Unassembled WGS sequence"/>
</dbReference>
<gene>
    <name evidence="2" type="ORF">BM613_04255</name>
</gene>
<dbReference type="InterPro" id="IPR024207">
    <property type="entry name" value="CotJB_dom"/>
</dbReference>
<sequence length="87" mass="10471">MTNPLPPQFYNQLQELQSLDFVLSELTLYLDTHPTDTQAIAQFEQFLQRKESIERQFEQIFGPLTSYSQQMTQTAWQWIESPWPWQM</sequence>
<dbReference type="OrthoDB" id="9804099at2"/>
<name>A0A2U3DA41_SULT2</name>
<dbReference type="AlphaFoldDB" id="A0A2U3DA41"/>
<keyword evidence="2" id="KW-0167">Capsid protein</keyword>